<dbReference type="SMART" id="SM00220">
    <property type="entry name" value="S_TKc"/>
    <property type="match status" value="1"/>
</dbReference>
<gene>
    <name evidence="6" type="ORF">C8D91_1322</name>
</gene>
<dbReference type="SMART" id="SM00028">
    <property type="entry name" value="TPR"/>
    <property type="match status" value="5"/>
</dbReference>
<dbReference type="Gene3D" id="1.10.510.10">
    <property type="entry name" value="Transferase(Phosphotransferase) domain 1"/>
    <property type="match status" value="1"/>
</dbReference>
<dbReference type="Gene3D" id="3.30.200.20">
    <property type="entry name" value="Phosphorylase Kinase, domain 1"/>
    <property type="match status" value="1"/>
</dbReference>
<dbReference type="CDD" id="cd14014">
    <property type="entry name" value="STKc_PknB_like"/>
    <property type="match status" value="1"/>
</dbReference>
<dbReference type="GO" id="GO:0004674">
    <property type="term" value="F:protein serine/threonine kinase activity"/>
    <property type="evidence" value="ECO:0007669"/>
    <property type="project" value="TreeGrafter"/>
</dbReference>
<dbReference type="PANTHER" id="PTHR43289:SF34">
    <property type="entry name" value="SERINE_THREONINE-PROTEIN KINASE YBDM-RELATED"/>
    <property type="match status" value="1"/>
</dbReference>
<name>A0A4R6XQ83_9GAMM</name>
<dbReference type="SUPFAM" id="SSF56112">
    <property type="entry name" value="Protein kinase-like (PK-like)"/>
    <property type="match status" value="1"/>
</dbReference>
<dbReference type="SUPFAM" id="SSF48452">
    <property type="entry name" value="TPR-like"/>
    <property type="match status" value="2"/>
</dbReference>
<accession>A0A4R6XQ83</accession>
<dbReference type="GO" id="GO:0005524">
    <property type="term" value="F:ATP binding"/>
    <property type="evidence" value="ECO:0007669"/>
    <property type="project" value="UniProtKB-KW"/>
</dbReference>
<dbReference type="RefSeq" id="WP_099018205.1">
    <property type="nucleotide sequence ID" value="NZ_NIHB01000001.1"/>
</dbReference>
<dbReference type="OrthoDB" id="9801841at2"/>
<dbReference type="PANTHER" id="PTHR43289">
    <property type="entry name" value="MITOGEN-ACTIVATED PROTEIN KINASE KINASE KINASE 20-RELATED"/>
    <property type="match status" value="1"/>
</dbReference>
<dbReference type="EMBL" id="SNZB01000003">
    <property type="protein sequence ID" value="TDR20350.1"/>
    <property type="molecule type" value="Genomic_DNA"/>
</dbReference>
<dbReference type="InterPro" id="IPR000719">
    <property type="entry name" value="Prot_kinase_dom"/>
</dbReference>
<dbReference type="InterPro" id="IPR008271">
    <property type="entry name" value="Ser/Thr_kinase_AS"/>
</dbReference>
<keyword evidence="3 6" id="KW-0418">Kinase</keyword>
<evidence type="ECO:0000256" key="2">
    <source>
        <dbReference type="ARBA" id="ARBA00022741"/>
    </source>
</evidence>
<dbReference type="AlphaFoldDB" id="A0A4R6XQ83"/>
<dbReference type="Gene3D" id="1.25.40.10">
    <property type="entry name" value="Tetratricopeptide repeat domain"/>
    <property type="match status" value="2"/>
</dbReference>
<evidence type="ECO:0000256" key="4">
    <source>
        <dbReference type="ARBA" id="ARBA00022840"/>
    </source>
</evidence>
<protein>
    <submittedName>
        <fullName evidence="6">Serine/threonine-protein kinase</fullName>
    </submittedName>
</protein>
<dbReference type="Pfam" id="PF13424">
    <property type="entry name" value="TPR_12"/>
    <property type="match status" value="3"/>
</dbReference>
<evidence type="ECO:0000256" key="3">
    <source>
        <dbReference type="ARBA" id="ARBA00022777"/>
    </source>
</evidence>
<reference evidence="6 7" key="1">
    <citation type="submission" date="2019-03" db="EMBL/GenBank/DDBJ databases">
        <title>Genomic Encyclopedia of Type Strains, Phase IV (KMG-IV): sequencing the most valuable type-strain genomes for metagenomic binning, comparative biology and taxonomic classification.</title>
        <authorList>
            <person name="Goeker M."/>
        </authorList>
    </citation>
    <scope>NUCLEOTIDE SEQUENCE [LARGE SCALE GENOMIC DNA]</scope>
    <source>
        <strain evidence="6 7">DSM 25488</strain>
    </source>
</reference>
<sequence>MPEDQQNPLTRGQQIRQLFDQCLDLTLSEQIDLIQHSAASPEVKKHVSQLLQFSEAEIELTQAVVNRVQLSLDIKPIVPQMKIGAYELIKPLGEGGQGEVWLACRSGGDFHHQVAIKFLKPVHSQIELARFQSERELLASLKHPNIAQLLDGGELDDNRPYMVLELVEGLPLLDYCKQNQFTLKDYLKCFLQICDAISYAHAHSVIHRDIKPSNIYVTHDGTVKLLDFGIAKFMDKDEVKTQTLPMMTLAYSSPEQVTGSPVSTTTDVYTLGLLLYEMLTGQRAQAVKSDVPAELMHEITQLTPILPSQLIQTIDFKRSYGRSQLKGDLDNLILMAVRKEPARRYQSVEAISQDIKNFLNGMPLLAAGDSHWYHAKKFVTRNPLASTLSTVLVLFMVALPLVLINNQKHLKVERDKALLAQEVAQEQSTIANRTTDFLVNILESASPLANKGEAIDLDDVLASAERQLAVGLDEQPKIKATLLSKLAGIQHQLGHHDQAIKYYLSVLELHQAEGNLSGQAYAYGQLGIMAYFADDETAAIEYQKKAMALVDDVADPKDLAWLHIRIATIDGFFRKDELVIDRLQQTLESLLAQGIEDQALLGRIYNEMSNVTPDKELALQYISLAAEYAEALNGRMHPLFQVRQQNKALKLKELERYAEAEAIFIENRENARKLYTEEHPNYSSVTAELGALYHDQGKYQEVKAIYAEAIDISQRVSGKKSLNYVLQINNMAYLYEDMGQFELAEPLYRESIELRQKYHSGSPYRIASSRSNLARLLSKMGRHQESQKILDEIIPIYVAYQKSNLQNDITAIANFIGQNPSTATCQSAWQKINTLLPALEQLSDKSWRRMFNELRLGELAYECGRQELAESLLSAAAKKSMQIYATGSDGQKMIQFKVNSLLD</sequence>
<evidence type="ECO:0000313" key="7">
    <source>
        <dbReference type="Proteomes" id="UP000295724"/>
    </source>
</evidence>
<keyword evidence="1" id="KW-0808">Transferase</keyword>
<proteinExistence type="predicted"/>
<organism evidence="6 7">
    <name type="scientific">Marinicella litoralis</name>
    <dbReference type="NCBI Taxonomy" id="644220"/>
    <lineage>
        <taxon>Bacteria</taxon>
        <taxon>Pseudomonadati</taxon>
        <taxon>Pseudomonadota</taxon>
        <taxon>Gammaproteobacteria</taxon>
        <taxon>Lysobacterales</taxon>
        <taxon>Marinicellaceae</taxon>
        <taxon>Marinicella</taxon>
    </lineage>
</organism>
<evidence type="ECO:0000313" key="6">
    <source>
        <dbReference type="EMBL" id="TDR20350.1"/>
    </source>
</evidence>
<keyword evidence="7" id="KW-1185">Reference proteome</keyword>
<comment type="caution">
    <text evidence="6">The sequence shown here is derived from an EMBL/GenBank/DDBJ whole genome shotgun (WGS) entry which is preliminary data.</text>
</comment>
<keyword evidence="4" id="KW-0067">ATP-binding</keyword>
<dbReference type="InterPro" id="IPR019734">
    <property type="entry name" value="TPR_rpt"/>
</dbReference>
<dbReference type="PROSITE" id="PS50011">
    <property type="entry name" value="PROTEIN_KINASE_DOM"/>
    <property type="match status" value="1"/>
</dbReference>
<evidence type="ECO:0000259" key="5">
    <source>
        <dbReference type="PROSITE" id="PS50011"/>
    </source>
</evidence>
<evidence type="ECO:0000256" key="1">
    <source>
        <dbReference type="ARBA" id="ARBA00022679"/>
    </source>
</evidence>
<dbReference type="PROSITE" id="PS00108">
    <property type="entry name" value="PROTEIN_KINASE_ST"/>
    <property type="match status" value="1"/>
</dbReference>
<keyword evidence="2" id="KW-0547">Nucleotide-binding</keyword>
<feature type="domain" description="Protein kinase" evidence="5">
    <location>
        <begin position="86"/>
        <end position="359"/>
    </location>
</feature>
<dbReference type="Pfam" id="PF00069">
    <property type="entry name" value="Pkinase"/>
    <property type="match status" value="1"/>
</dbReference>
<dbReference type="InterPro" id="IPR011990">
    <property type="entry name" value="TPR-like_helical_dom_sf"/>
</dbReference>
<dbReference type="Proteomes" id="UP000295724">
    <property type="component" value="Unassembled WGS sequence"/>
</dbReference>
<dbReference type="InterPro" id="IPR011009">
    <property type="entry name" value="Kinase-like_dom_sf"/>
</dbReference>